<protein>
    <submittedName>
        <fullName evidence="1">Uncharacterized protein</fullName>
    </submittedName>
</protein>
<evidence type="ECO:0000313" key="1">
    <source>
        <dbReference type="EMBL" id="KAJ4408279.1"/>
    </source>
</evidence>
<gene>
    <name evidence="1" type="ORF">N0V91_003283</name>
</gene>
<comment type="caution">
    <text evidence="1">The sequence shown here is derived from an EMBL/GenBank/DDBJ whole genome shotgun (WGS) entry which is preliminary data.</text>
</comment>
<sequence>MLYADGNYNRRRQAALDELDIAIARTESRHGRQQDVVRIGGASYEDIKMLSKAEVEHLDADLDVFIDWVDGEISMPTDMTSEELLGHRVLMDSGYPRLEVEEKLETLLQTHRIHYEFEVHRNQPVSFDIHSASSFDKLQWLEDAWHIFGYTAAKTVLDLKIWIKQSDLR</sequence>
<dbReference type="Proteomes" id="UP001140510">
    <property type="component" value="Unassembled WGS sequence"/>
</dbReference>
<keyword evidence="2" id="KW-1185">Reference proteome</keyword>
<evidence type="ECO:0000313" key="2">
    <source>
        <dbReference type="Proteomes" id="UP001140510"/>
    </source>
</evidence>
<accession>A0A9W8ZHP1</accession>
<name>A0A9W8ZHP1_9PLEO</name>
<reference evidence="1" key="1">
    <citation type="submission" date="2022-10" db="EMBL/GenBank/DDBJ databases">
        <title>Tapping the CABI collections for fungal endophytes: first genome assemblies for Collariella, Neodidymelliopsis, Ascochyta clinopodiicola, Didymella pomorum, Didymosphaeria variabile, Neocosmospora piperis and Neocucurbitaria cava.</title>
        <authorList>
            <person name="Hill R."/>
        </authorList>
    </citation>
    <scope>NUCLEOTIDE SEQUENCE</scope>
    <source>
        <strain evidence="1">IMI 355091</strain>
    </source>
</reference>
<proteinExistence type="predicted"/>
<dbReference type="EMBL" id="JAPEVA010000016">
    <property type="protein sequence ID" value="KAJ4408279.1"/>
    <property type="molecule type" value="Genomic_DNA"/>
</dbReference>
<dbReference type="OrthoDB" id="10625932at2759"/>
<organism evidence="1 2">
    <name type="scientific">Didymella pomorum</name>
    <dbReference type="NCBI Taxonomy" id="749634"/>
    <lineage>
        <taxon>Eukaryota</taxon>
        <taxon>Fungi</taxon>
        <taxon>Dikarya</taxon>
        <taxon>Ascomycota</taxon>
        <taxon>Pezizomycotina</taxon>
        <taxon>Dothideomycetes</taxon>
        <taxon>Pleosporomycetidae</taxon>
        <taxon>Pleosporales</taxon>
        <taxon>Pleosporineae</taxon>
        <taxon>Didymellaceae</taxon>
        <taxon>Didymella</taxon>
    </lineage>
</organism>
<dbReference type="AlphaFoldDB" id="A0A9W8ZHP1"/>